<evidence type="ECO:0000256" key="1">
    <source>
        <dbReference type="SAM" id="Phobius"/>
    </source>
</evidence>
<organism evidence="2">
    <name type="scientific">marine sediment metagenome</name>
    <dbReference type="NCBI Taxonomy" id="412755"/>
    <lineage>
        <taxon>unclassified sequences</taxon>
        <taxon>metagenomes</taxon>
        <taxon>ecological metagenomes</taxon>
    </lineage>
</organism>
<dbReference type="EMBL" id="BARW01011764">
    <property type="protein sequence ID" value="GAI76423.1"/>
    <property type="molecule type" value="Genomic_DNA"/>
</dbReference>
<keyword evidence="1" id="KW-0812">Transmembrane</keyword>
<reference evidence="2" key="1">
    <citation type="journal article" date="2014" name="Front. Microbiol.">
        <title>High frequency of phylogenetically diverse reductive dehalogenase-homologous genes in deep subseafloor sedimentary metagenomes.</title>
        <authorList>
            <person name="Kawai M."/>
            <person name="Futagami T."/>
            <person name="Toyoda A."/>
            <person name="Takaki Y."/>
            <person name="Nishi S."/>
            <person name="Hori S."/>
            <person name="Arai W."/>
            <person name="Tsubouchi T."/>
            <person name="Morono Y."/>
            <person name="Uchiyama I."/>
            <person name="Ito T."/>
            <person name="Fujiyama A."/>
            <person name="Inagaki F."/>
            <person name="Takami H."/>
        </authorList>
    </citation>
    <scope>NUCLEOTIDE SEQUENCE</scope>
    <source>
        <strain evidence="2">Expedition CK06-06</strain>
    </source>
</reference>
<sequence length="44" mass="4413">GTDNLERDILSRVIYGARVSVIVGLAGSTLATIVSIIVGGVSGL</sequence>
<proteinExistence type="predicted"/>
<feature type="non-terminal residue" evidence="2">
    <location>
        <position position="1"/>
    </location>
</feature>
<dbReference type="AlphaFoldDB" id="X1R789"/>
<feature type="transmembrane region" description="Helical" evidence="1">
    <location>
        <begin position="21"/>
        <end position="41"/>
    </location>
</feature>
<protein>
    <submittedName>
        <fullName evidence="2">Uncharacterized protein</fullName>
    </submittedName>
</protein>
<comment type="caution">
    <text evidence="2">The sequence shown here is derived from an EMBL/GenBank/DDBJ whole genome shotgun (WGS) entry which is preliminary data.</text>
</comment>
<accession>X1R789</accession>
<gene>
    <name evidence="2" type="ORF">S12H4_22523</name>
</gene>
<keyword evidence="1" id="KW-0472">Membrane</keyword>
<evidence type="ECO:0000313" key="2">
    <source>
        <dbReference type="EMBL" id="GAI76423.1"/>
    </source>
</evidence>
<name>X1R789_9ZZZZ</name>
<keyword evidence="1" id="KW-1133">Transmembrane helix</keyword>